<dbReference type="InterPro" id="IPR026907">
    <property type="entry name" value="GCIP-like"/>
</dbReference>
<protein>
    <submittedName>
        <fullName evidence="1">Uncharacterized protein</fullName>
    </submittedName>
</protein>
<evidence type="ECO:0000313" key="1">
    <source>
        <dbReference type="EMBL" id="RXH79244.1"/>
    </source>
</evidence>
<sequence length="88" mass="10120">MGRAEREQLTRTLNHHLNTVHETFQVLDQTAPSTLEKVSWAEVIKMGDQVYKQATIFICVHHSYLAMLIRNRVHSNCKSGKFVEGILI</sequence>
<evidence type="ECO:0000313" key="2">
    <source>
        <dbReference type="Proteomes" id="UP000290289"/>
    </source>
</evidence>
<reference evidence="1 2" key="1">
    <citation type="submission" date="2018-10" db="EMBL/GenBank/DDBJ databases">
        <title>A high-quality apple genome assembly.</title>
        <authorList>
            <person name="Hu J."/>
        </authorList>
    </citation>
    <scope>NUCLEOTIDE SEQUENCE [LARGE SCALE GENOMIC DNA]</scope>
    <source>
        <strain evidence="2">cv. HFTH1</strain>
        <tissue evidence="1">Young leaf</tissue>
    </source>
</reference>
<accession>A0A498IAK6</accession>
<proteinExistence type="predicted"/>
<keyword evidence="2" id="KW-1185">Reference proteome</keyword>
<dbReference type="EMBL" id="RDQH01000339">
    <property type="protein sequence ID" value="RXH79244.1"/>
    <property type="molecule type" value="Genomic_DNA"/>
</dbReference>
<dbReference type="Proteomes" id="UP000290289">
    <property type="component" value="Chromosome 13"/>
</dbReference>
<dbReference type="GO" id="GO:0005634">
    <property type="term" value="C:nucleus"/>
    <property type="evidence" value="ECO:0007669"/>
    <property type="project" value="TreeGrafter"/>
</dbReference>
<name>A0A498IAK6_MALDO</name>
<dbReference type="PANTHER" id="PTHR15492:SF1">
    <property type="entry name" value="CYCLIN-D1-BINDING PROTEIN 1"/>
    <property type="match status" value="1"/>
</dbReference>
<dbReference type="PANTHER" id="PTHR15492">
    <property type="entry name" value="CYCLIN D1-BINDING PROTEIN 1"/>
    <property type="match status" value="1"/>
</dbReference>
<organism evidence="1 2">
    <name type="scientific">Malus domestica</name>
    <name type="common">Apple</name>
    <name type="synonym">Pyrus malus</name>
    <dbReference type="NCBI Taxonomy" id="3750"/>
    <lineage>
        <taxon>Eukaryota</taxon>
        <taxon>Viridiplantae</taxon>
        <taxon>Streptophyta</taxon>
        <taxon>Embryophyta</taxon>
        <taxon>Tracheophyta</taxon>
        <taxon>Spermatophyta</taxon>
        <taxon>Magnoliopsida</taxon>
        <taxon>eudicotyledons</taxon>
        <taxon>Gunneridae</taxon>
        <taxon>Pentapetalae</taxon>
        <taxon>rosids</taxon>
        <taxon>fabids</taxon>
        <taxon>Rosales</taxon>
        <taxon>Rosaceae</taxon>
        <taxon>Amygdaloideae</taxon>
        <taxon>Maleae</taxon>
        <taxon>Malus</taxon>
    </lineage>
</organism>
<gene>
    <name evidence="1" type="ORF">DVH24_040391</name>
</gene>
<dbReference type="AlphaFoldDB" id="A0A498IAK6"/>
<comment type="caution">
    <text evidence="1">The sequence shown here is derived from an EMBL/GenBank/DDBJ whole genome shotgun (WGS) entry which is preliminary data.</text>
</comment>